<feature type="transmembrane region" description="Helical" evidence="1">
    <location>
        <begin position="53"/>
        <end position="76"/>
    </location>
</feature>
<protein>
    <recommendedName>
        <fullName evidence="2">Endonuclease/exonuclease/phosphatase domain-containing protein</fullName>
    </recommendedName>
</protein>
<sequence length="391" mass="43797">MRGRSHLKDALLMDSEPSTSAPNALLARTGKALIAASENEGCMPILLRWLRRLTFWSILLYVIGLVGMVLALSWAGERNVTTAFLLFLPPSLWWLPALPLALAALLLHRRAFLLLLLVLLWFGYDFLGWRRHAAPAPETAALKVMTYNRGQHMNQSLKPFKEATRPDVILFQEAYGRAAGYAADPDYGEFIQTRSLGEHTILSRYPVLEEKMLPALPGQSPKAVRFVIDWNGRQVAIYSVHLQTPREVLGYQVRGGFLYGILGLPGTPWAAKRKQMQTFWDGQIADAEIVLKAVREDPLPVIVAGDFNSPHVGYVHRLITRDLGDSHDSAGQGFGWSFPGSTHNPLSMGGPWLRIDYVFFSRHWEAVQCITEADRPSQHRALTSTLVLRNP</sequence>
<organism evidence="3 4">
    <name type="scientific">Prosthecobacter algae</name>
    <dbReference type="NCBI Taxonomy" id="1144682"/>
    <lineage>
        <taxon>Bacteria</taxon>
        <taxon>Pseudomonadati</taxon>
        <taxon>Verrucomicrobiota</taxon>
        <taxon>Verrucomicrobiia</taxon>
        <taxon>Verrucomicrobiales</taxon>
        <taxon>Verrucomicrobiaceae</taxon>
        <taxon>Prosthecobacter</taxon>
    </lineage>
</organism>
<gene>
    <name evidence="3" type="ORF">GCM10023213_42650</name>
</gene>
<dbReference type="EMBL" id="BAABIA010000010">
    <property type="protein sequence ID" value="GAA5147663.1"/>
    <property type="molecule type" value="Genomic_DNA"/>
</dbReference>
<dbReference type="SUPFAM" id="SSF56219">
    <property type="entry name" value="DNase I-like"/>
    <property type="match status" value="1"/>
</dbReference>
<dbReference type="RefSeq" id="WP_345738441.1">
    <property type="nucleotide sequence ID" value="NZ_BAABIA010000010.1"/>
</dbReference>
<dbReference type="Proteomes" id="UP001499852">
    <property type="component" value="Unassembled WGS sequence"/>
</dbReference>
<feature type="transmembrane region" description="Helical" evidence="1">
    <location>
        <begin position="112"/>
        <end position="129"/>
    </location>
</feature>
<dbReference type="Gene3D" id="3.60.10.10">
    <property type="entry name" value="Endonuclease/exonuclease/phosphatase"/>
    <property type="match status" value="1"/>
</dbReference>
<name>A0ABP9PJE7_9BACT</name>
<evidence type="ECO:0000259" key="2">
    <source>
        <dbReference type="Pfam" id="PF03372"/>
    </source>
</evidence>
<keyword evidence="1" id="KW-0472">Membrane</keyword>
<reference evidence="4" key="1">
    <citation type="journal article" date="2019" name="Int. J. Syst. Evol. Microbiol.">
        <title>The Global Catalogue of Microorganisms (GCM) 10K type strain sequencing project: providing services to taxonomists for standard genome sequencing and annotation.</title>
        <authorList>
            <consortium name="The Broad Institute Genomics Platform"/>
            <consortium name="The Broad Institute Genome Sequencing Center for Infectious Disease"/>
            <person name="Wu L."/>
            <person name="Ma J."/>
        </authorList>
    </citation>
    <scope>NUCLEOTIDE SEQUENCE [LARGE SCALE GENOMIC DNA]</scope>
    <source>
        <strain evidence="4">JCM 18053</strain>
    </source>
</reference>
<dbReference type="InterPro" id="IPR005135">
    <property type="entry name" value="Endo/exonuclease/phosphatase"/>
</dbReference>
<comment type="caution">
    <text evidence="3">The sequence shown here is derived from an EMBL/GenBank/DDBJ whole genome shotgun (WGS) entry which is preliminary data.</text>
</comment>
<keyword evidence="4" id="KW-1185">Reference proteome</keyword>
<dbReference type="Pfam" id="PF03372">
    <property type="entry name" value="Exo_endo_phos"/>
    <property type="match status" value="1"/>
</dbReference>
<evidence type="ECO:0000256" key="1">
    <source>
        <dbReference type="SAM" id="Phobius"/>
    </source>
</evidence>
<evidence type="ECO:0000313" key="4">
    <source>
        <dbReference type="Proteomes" id="UP001499852"/>
    </source>
</evidence>
<proteinExistence type="predicted"/>
<feature type="transmembrane region" description="Helical" evidence="1">
    <location>
        <begin position="82"/>
        <end position="105"/>
    </location>
</feature>
<evidence type="ECO:0000313" key="3">
    <source>
        <dbReference type="EMBL" id="GAA5147663.1"/>
    </source>
</evidence>
<accession>A0ABP9PJE7</accession>
<keyword evidence="1" id="KW-0812">Transmembrane</keyword>
<feature type="domain" description="Endonuclease/exonuclease/phosphatase" evidence="2">
    <location>
        <begin position="163"/>
        <end position="377"/>
    </location>
</feature>
<dbReference type="InterPro" id="IPR036691">
    <property type="entry name" value="Endo/exonu/phosph_ase_sf"/>
</dbReference>
<keyword evidence="1" id="KW-1133">Transmembrane helix</keyword>